<accession>A0A511XJM0</accession>
<comment type="cofactor">
    <cofactor evidence="2">
        <name>thiamine diphosphate</name>
        <dbReference type="ChEBI" id="CHEBI:58937"/>
    </cofactor>
</comment>
<evidence type="ECO:0000256" key="7">
    <source>
        <dbReference type="ARBA" id="ARBA00023052"/>
    </source>
</evidence>
<dbReference type="InterPro" id="IPR055152">
    <property type="entry name" value="Transketolase-like_C_2"/>
</dbReference>
<keyword evidence="12" id="KW-1185">Reference proteome</keyword>
<evidence type="ECO:0000313" key="11">
    <source>
        <dbReference type="EMBL" id="GEN63146.1"/>
    </source>
</evidence>
<dbReference type="GO" id="GO:0046872">
    <property type="term" value="F:metal ion binding"/>
    <property type="evidence" value="ECO:0007669"/>
    <property type="project" value="UniProtKB-KW"/>
</dbReference>
<dbReference type="InterPro" id="IPR005474">
    <property type="entry name" value="Transketolase_N"/>
</dbReference>
<feature type="compositionally biased region" description="Basic and acidic residues" evidence="9">
    <location>
        <begin position="358"/>
        <end position="369"/>
    </location>
</feature>
<reference evidence="11 12" key="1">
    <citation type="submission" date="2019-07" db="EMBL/GenBank/DDBJ databases">
        <title>Whole genome shotgun sequence of Acetobacter oeni NBRC 105207.</title>
        <authorList>
            <person name="Hosoyama A."/>
            <person name="Uohara A."/>
            <person name="Ohji S."/>
            <person name="Ichikawa N."/>
        </authorList>
    </citation>
    <scope>NUCLEOTIDE SEQUENCE [LARGE SCALE GENOMIC DNA]</scope>
    <source>
        <strain evidence="11 12">NBRC 105207</strain>
    </source>
</reference>
<dbReference type="GO" id="GO:0006098">
    <property type="term" value="P:pentose-phosphate shunt"/>
    <property type="evidence" value="ECO:0007669"/>
    <property type="project" value="TreeGrafter"/>
</dbReference>
<dbReference type="Proteomes" id="UP000321746">
    <property type="component" value="Unassembled WGS sequence"/>
</dbReference>
<dbReference type="SUPFAM" id="SSF52922">
    <property type="entry name" value="TK C-terminal domain-like"/>
    <property type="match status" value="1"/>
</dbReference>
<comment type="catalytic activity">
    <reaction evidence="8">
        <text>D-sedoheptulose 7-phosphate + D-glyceraldehyde 3-phosphate = aldehydo-D-ribose 5-phosphate + D-xylulose 5-phosphate</text>
        <dbReference type="Rhea" id="RHEA:10508"/>
        <dbReference type="ChEBI" id="CHEBI:57483"/>
        <dbReference type="ChEBI" id="CHEBI:57737"/>
        <dbReference type="ChEBI" id="CHEBI:58273"/>
        <dbReference type="ChEBI" id="CHEBI:59776"/>
        <dbReference type="EC" id="2.2.1.1"/>
    </reaction>
</comment>
<feature type="domain" description="Transketolase-like pyrimidine-binding" evidence="10">
    <location>
        <begin position="330"/>
        <end position="495"/>
    </location>
</feature>
<evidence type="ECO:0000256" key="3">
    <source>
        <dbReference type="ARBA" id="ARBA00007131"/>
    </source>
</evidence>
<dbReference type="Gene3D" id="3.40.50.970">
    <property type="match status" value="2"/>
</dbReference>
<feature type="region of interest" description="Disordered" evidence="9">
    <location>
        <begin position="350"/>
        <end position="369"/>
    </location>
</feature>
<dbReference type="PANTHER" id="PTHR43522">
    <property type="entry name" value="TRANSKETOLASE"/>
    <property type="match status" value="1"/>
</dbReference>
<evidence type="ECO:0000256" key="5">
    <source>
        <dbReference type="ARBA" id="ARBA00022723"/>
    </source>
</evidence>
<evidence type="ECO:0000256" key="2">
    <source>
        <dbReference type="ARBA" id="ARBA00001964"/>
    </source>
</evidence>
<protein>
    <submittedName>
        <fullName evidence="11">Transketolase</fullName>
    </submittedName>
</protein>
<evidence type="ECO:0000256" key="4">
    <source>
        <dbReference type="ARBA" id="ARBA00022679"/>
    </source>
</evidence>
<sequence>MTASAAILKQPPVSDSIRSFAFAARKLARELAPAGAGIETIPPALWLIISLLWERALRFDPDHGFWPDRDRFVVSSPRLLPLRLAFMRLAGWKDDERAASSDMPDVTDELYGLAGGLAGQAVASAAGMALAEKILARRFGHSLVDHRTWLVALPDDLHTGVALEAATLAGRFDLSRLTVIVAASSLQNTGRHASDEEETGQILGAFEASGWTTRCVKADDTAGMSAAIMAAQRSRRPSLIFCEPGPNHTQKTESLPPATVWDPTKRRGRAARRAWLRRLSHHAQRAEFERVVAGRQPARLNDDFQRGWTLNPATTMPKTDADLSLIGQGLNGRDILSGLLPELVTLTTGDFGQTSPRRRNDVRPEKAGHHTADRSYFCGHREPAMVGLMNGLALHGGLIPCGLAPLHSVDRMRPALRFAALAGQRLVCSLIESDPDLGACLWQQVEQLASLRAMPNLALFRPAGAREVAAAWISALAWRTGPSVIVFGRQSTLTTQPDTSDYRESDPIDDAETRNGPGCGGYVLEKPSAGDGIRDVTLIASGAEVEIVRQAKALLEQDGLQVALVSLPCWELFTRQDRAYRDLVLGDAPRVAIEAASGFGWERWLGNKGVFIGRDEFGATSVVDALFRNSGISPELIRERVIVLLDTALRTTDPVGGFHH</sequence>
<dbReference type="SMART" id="SM00861">
    <property type="entry name" value="Transket_pyr"/>
    <property type="match status" value="1"/>
</dbReference>
<comment type="cofactor">
    <cofactor evidence="1">
        <name>Mg(2+)</name>
        <dbReference type="ChEBI" id="CHEBI:18420"/>
    </cofactor>
</comment>
<dbReference type="Pfam" id="PF02779">
    <property type="entry name" value="Transket_pyr"/>
    <property type="match status" value="1"/>
</dbReference>
<organism evidence="11 12">
    <name type="scientific">Acetobacter oeni</name>
    <dbReference type="NCBI Taxonomy" id="304077"/>
    <lineage>
        <taxon>Bacteria</taxon>
        <taxon>Pseudomonadati</taxon>
        <taxon>Pseudomonadota</taxon>
        <taxon>Alphaproteobacteria</taxon>
        <taxon>Acetobacterales</taxon>
        <taxon>Acetobacteraceae</taxon>
        <taxon>Acetobacter</taxon>
    </lineage>
</organism>
<evidence type="ECO:0000313" key="12">
    <source>
        <dbReference type="Proteomes" id="UP000321746"/>
    </source>
</evidence>
<feature type="region of interest" description="Disordered" evidence="9">
    <location>
        <begin position="246"/>
        <end position="266"/>
    </location>
</feature>
<dbReference type="InterPro" id="IPR033247">
    <property type="entry name" value="Transketolase_fam"/>
</dbReference>
<comment type="caution">
    <text evidence="11">The sequence shown here is derived from an EMBL/GenBank/DDBJ whole genome shotgun (WGS) entry which is preliminary data.</text>
</comment>
<proteinExistence type="inferred from homology"/>
<dbReference type="Gene3D" id="3.40.50.920">
    <property type="match status" value="1"/>
</dbReference>
<dbReference type="PANTHER" id="PTHR43522:SF2">
    <property type="entry name" value="TRANSKETOLASE 1-RELATED"/>
    <property type="match status" value="1"/>
</dbReference>
<dbReference type="EMBL" id="BJYG01000016">
    <property type="protein sequence ID" value="GEN63146.1"/>
    <property type="molecule type" value="Genomic_DNA"/>
</dbReference>
<dbReference type="Pfam" id="PF00456">
    <property type="entry name" value="Transketolase_N"/>
    <property type="match status" value="1"/>
</dbReference>
<evidence type="ECO:0000256" key="6">
    <source>
        <dbReference type="ARBA" id="ARBA00022842"/>
    </source>
</evidence>
<dbReference type="RefSeq" id="WP_173572050.1">
    <property type="nucleotide sequence ID" value="NZ_BJYG01000016.1"/>
</dbReference>
<evidence type="ECO:0000256" key="1">
    <source>
        <dbReference type="ARBA" id="ARBA00001946"/>
    </source>
</evidence>
<evidence type="ECO:0000259" key="10">
    <source>
        <dbReference type="SMART" id="SM00861"/>
    </source>
</evidence>
<dbReference type="InterPro" id="IPR005475">
    <property type="entry name" value="Transketolase-like_Pyr-bd"/>
</dbReference>
<dbReference type="AlphaFoldDB" id="A0A511XJM0"/>
<keyword evidence="6" id="KW-0460">Magnesium</keyword>
<comment type="similarity">
    <text evidence="3">Belongs to the transketolase family.</text>
</comment>
<dbReference type="SUPFAM" id="SSF52518">
    <property type="entry name" value="Thiamin diphosphate-binding fold (THDP-binding)"/>
    <property type="match status" value="2"/>
</dbReference>
<keyword evidence="4" id="KW-0808">Transferase</keyword>
<dbReference type="InterPro" id="IPR009014">
    <property type="entry name" value="Transketo_C/PFOR_II"/>
</dbReference>
<dbReference type="GO" id="GO:0004802">
    <property type="term" value="F:transketolase activity"/>
    <property type="evidence" value="ECO:0007669"/>
    <property type="project" value="UniProtKB-EC"/>
</dbReference>
<dbReference type="GO" id="GO:0005829">
    <property type="term" value="C:cytosol"/>
    <property type="evidence" value="ECO:0007669"/>
    <property type="project" value="TreeGrafter"/>
</dbReference>
<dbReference type="InterPro" id="IPR029061">
    <property type="entry name" value="THDP-binding"/>
</dbReference>
<evidence type="ECO:0000256" key="8">
    <source>
        <dbReference type="ARBA" id="ARBA00049473"/>
    </source>
</evidence>
<evidence type="ECO:0000256" key="9">
    <source>
        <dbReference type="SAM" id="MobiDB-lite"/>
    </source>
</evidence>
<keyword evidence="5" id="KW-0479">Metal-binding</keyword>
<dbReference type="Pfam" id="PF22613">
    <property type="entry name" value="Transketolase_C_1"/>
    <property type="match status" value="1"/>
</dbReference>
<keyword evidence="7" id="KW-0786">Thiamine pyrophosphate</keyword>
<feature type="region of interest" description="Disordered" evidence="9">
    <location>
        <begin position="495"/>
        <end position="521"/>
    </location>
</feature>
<gene>
    <name evidence="11" type="primary">tktA</name>
    <name evidence="11" type="ORF">AOE01nite_13700</name>
</gene>
<name>A0A511XJM0_9PROT</name>